<keyword evidence="3" id="KW-0507">mRNA processing</keyword>
<dbReference type="PANTHER" id="PTHR48028:SF4">
    <property type="entry name" value="SC35-LIKE SPLICING FACTOR"/>
    <property type="match status" value="1"/>
</dbReference>
<keyword evidence="6" id="KW-0539">Nucleus</keyword>
<dbReference type="AlphaFoldDB" id="A0A834LIM6"/>
<comment type="subcellular location">
    <subcellularLocation>
        <location evidence="1">Nucleus</location>
    </subcellularLocation>
</comment>
<dbReference type="PANTHER" id="PTHR48028">
    <property type="entry name" value="GLYCINE-RICH RNA-BINDING PROTEIN RZ1A"/>
    <property type="match status" value="1"/>
</dbReference>
<sequence>MSHFGRSGPPDIKDTYSLLVLNITFRTSADDLFPLFEKYGKVVDVFIPRDRRTGDSRGFAFVRYKYADEAQKAVEKLDGRVVDGREIMVQFAKYGPSAEKIHKGRIVESASRSKERSRSRSPRPRYLANWDKFLSLVGGRGTLFSHLHRIGMNIGVGIPGGEVVAEVGEDMIVTSPEEGKEIIVVEAGASVEVLIITRSVEEANMMMKGMVEVGLMEVRPLLVVVLVLGGAPLHAGPHHLGVAVQTDAMAKQALLLQRVSHHAVVDVLVLVAHLLVLMLMNEGAVYHVMRLLPVFCLPYRTQLWSVAIPERTFQSSVNVTTSLLIARIVCS</sequence>
<evidence type="ECO:0000256" key="5">
    <source>
        <dbReference type="ARBA" id="ARBA00023187"/>
    </source>
</evidence>
<evidence type="ECO:0000256" key="4">
    <source>
        <dbReference type="ARBA" id="ARBA00022884"/>
    </source>
</evidence>
<reference evidence="9" key="1">
    <citation type="submission" date="2019-11" db="EMBL/GenBank/DDBJ databases">
        <authorList>
            <person name="Liu Y."/>
            <person name="Hou J."/>
            <person name="Li T.-Q."/>
            <person name="Guan C.-H."/>
            <person name="Wu X."/>
            <person name="Wu H.-Z."/>
            <person name="Ling F."/>
            <person name="Zhang R."/>
            <person name="Shi X.-G."/>
            <person name="Ren J.-P."/>
            <person name="Chen E.-F."/>
            <person name="Sun J.-M."/>
        </authorList>
    </citation>
    <scope>NUCLEOTIDE SEQUENCE</scope>
    <source>
        <strain evidence="9">Adult_tree_wgs_1</strain>
        <tissue evidence="9">Leaves</tissue>
    </source>
</reference>
<dbReference type="Gene3D" id="3.30.70.330">
    <property type="match status" value="1"/>
</dbReference>
<dbReference type="SMART" id="SM00360">
    <property type="entry name" value="RRM"/>
    <property type="match status" value="1"/>
</dbReference>
<keyword evidence="4 7" id="KW-0694">RNA-binding</keyword>
<evidence type="ECO:0000256" key="3">
    <source>
        <dbReference type="ARBA" id="ARBA00022664"/>
    </source>
</evidence>
<evidence type="ECO:0000256" key="2">
    <source>
        <dbReference type="ARBA" id="ARBA00022553"/>
    </source>
</evidence>
<dbReference type="SUPFAM" id="SSF54928">
    <property type="entry name" value="RNA-binding domain, RBD"/>
    <property type="match status" value="1"/>
</dbReference>
<protein>
    <recommendedName>
        <fullName evidence="8">RRM domain-containing protein</fullName>
    </recommendedName>
</protein>
<dbReference type="GO" id="GO:0003723">
    <property type="term" value="F:RNA binding"/>
    <property type="evidence" value="ECO:0007669"/>
    <property type="project" value="UniProtKB-UniRule"/>
</dbReference>
<dbReference type="InterPro" id="IPR003954">
    <property type="entry name" value="RRM_euk-type"/>
</dbReference>
<dbReference type="FunFam" id="3.30.70.330:FF:000192">
    <property type="entry name" value="Serine/arginine-rich splicing factor SC35"/>
    <property type="match status" value="1"/>
</dbReference>
<evidence type="ECO:0000256" key="1">
    <source>
        <dbReference type="ARBA" id="ARBA00004123"/>
    </source>
</evidence>
<dbReference type="Proteomes" id="UP000626092">
    <property type="component" value="Unassembled WGS sequence"/>
</dbReference>
<dbReference type="GO" id="GO:0005634">
    <property type="term" value="C:nucleus"/>
    <property type="evidence" value="ECO:0007669"/>
    <property type="project" value="UniProtKB-SubCell"/>
</dbReference>
<dbReference type="InterPro" id="IPR000504">
    <property type="entry name" value="RRM_dom"/>
</dbReference>
<dbReference type="InterPro" id="IPR012677">
    <property type="entry name" value="Nucleotide-bd_a/b_plait_sf"/>
</dbReference>
<dbReference type="GO" id="GO:0006397">
    <property type="term" value="P:mRNA processing"/>
    <property type="evidence" value="ECO:0007669"/>
    <property type="project" value="UniProtKB-KW"/>
</dbReference>
<dbReference type="PROSITE" id="PS50102">
    <property type="entry name" value="RRM"/>
    <property type="match status" value="1"/>
</dbReference>
<feature type="domain" description="RRM" evidence="8">
    <location>
        <begin position="16"/>
        <end position="94"/>
    </location>
</feature>
<evidence type="ECO:0000313" key="9">
    <source>
        <dbReference type="EMBL" id="KAF7137751.1"/>
    </source>
</evidence>
<keyword evidence="2" id="KW-0597">Phosphoprotein</keyword>
<dbReference type="OrthoDB" id="21467at2759"/>
<dbReference type="CDD" id="cd12311">
    <property type="entry name" value="RRM_SRSF2_SRSF8"/>
    <property type="match status" value="1"/>
</dbReference>
<evidence type="ECO:0000313" key="10">
    <source>
        <dbReference type="Proteomes" id="UP000626092"/>
    </source>
</evidence>
<keyword evidence="10" id="KW-1185">Reference proteome</keyword>
<proteinExistence type="predicted"/>
<gene>
    <name evidence="9" type="ORF">RHSIM_Rhsim07G0202800</name>
</gene>
<dbReference type="InterPro" id="IPR035979">
    <property type="entry name" value="RBD_domain_sf"/>
</dbReference>
<evidence type="ECO:0000259" key="8">
    <source>
        <dbReference type="PROSITE" id="PS50102"/>
    </source>
</evidence>
<dbReference type="EMBL" id="WJXA01000007">
    <property type="protein sequence ID" value="KAF7137751.1"/>
    <property type="molecule type" value="Genomic_DNA"/>
</dbReference>
<accession>A0A834LIM6</accession>
<dbReference type="InterPro" id="IPR051106">
    <property type="entry name" value="RNA-bind/splicing_reg"/>
</dbReference>
<organism evidence="9 10">
    <name type="scientific">Rhododendron simsii</name>
    <name type="common">Sims's rhododendron</name>
    <dbReference type="NCBI Taxonomy" id="118357"/>
    <lineage>
        <taxon>Eukaryota</taxon>
        <taxon>Viridiplantae</taxon>
        <taxon>Streptophyta</taxon>
        <taxon>Embryophyta</taxon>
        <taxon>Tracheophyta</taxon>
        <taxon>Spermatophyta</taxon>
        <taxon>Magnoliopsida</taxon>
        <taxon>eudicotyledons</taxon>
        <taxon>Gunneridae</taxon>
        <taxon>Pentapetalae</taxon>
        <taxon>asterids</taxon>
        <taxon>Ericales</taxon>
        <taxon>Ericaceae</taxon>
        <taxon>Ericoideae</taxon>
        <taxon>Rhodoreae</taxon>
        <taxon>Rhododendron</taxon>
    </lineage>
</organism>
<evidence type="ECO:0000256" key="7">
    <source>
        <dbReference type="PROSITE-ProRule" id="PRU00176"/>
    </source>
</evidence>
<comment type="caution">
    <text evidence="9">The sequence shown here is derived from an EMBL/GenBank/DDBJ whole genome shotgun (WGS) entry which is preliminary data.</text>
</comment>
<dbReference type="SMART" id="SM00361">
    <property type="entry name" value="RRM_1"/>
    <property type="match status" value="1"/>
</dbReference>
<dbReference type="Pfam" id="PF00076">
    <property type="entry name" value="RRM_1"/>
    <property type="match status" value="1"/>
</dbReference>
<evidence type="ECO:0000256" key="6">
    <source>
        <dbReference type="ARBA" id="ARBA00023242"/>
    </source>
</evidence>
<name>A0A834LIM6_RHOSS</name>
<keyword evidence="5" id="KW-0508">mRNA splicing</keyword>
<dbReference type="GO" id="GO:0008380">
    <property type="term" value="P:RNA splicing"/>
    <property type="evidence" value="ECO:0007669"/>
    <property type="project" value="UniProtKB-KW"/>
</dbReference>